<feature type="domain" description="Ferritin-like diiron" evidence="4">
    <location>
        <begin position="1"/>
        <end position="130"/>
    </location>
</feature>
<evidence type="ECO:0000313" key="5">
    <source>
        <dbReference type="EMBL" id="SPD75767.1"/>
    </source>
</evidence>
<dbReference type="InterPro" id="IPR012347">
    <property type="entry name" value="Ferritin-like"/>
</dbReference>
<dbReference type="PROSITE" id="PS50903">
    <property type="entry name" value="RUBREDOXIN_LIKE"/>
    <property type="match status" value="1"/>
</dbReference>
<dbReference type="GO" id="GO:0016491">
    <property type="term" value="F:oxidoreductase activity"/>
    <property type="evidence" value="ECO:0007669"/>
    <property type="project" value="InterPro"/>
</dbReference>
<dbReference type="SUPFAM" id="SSF57802">
    <property type="entry name" value="Rubredoxin-like"/>
    <property type="match status" value="1"/>
</dbReference>
<name>A0A445N234_9BACT</name>
<dbReference type="Pfam" id="PF21349">
    <property type="entry name" value="RUBY_RBDX"/>
    <property type="match status" value="1"/>
</dbReference>
<sequence length="166" mass="18342">MTTKTDKNLAYAFAAESKASVRNAAFAQKAESDSFPQIARLFRAVSEAESVHAQRYLRLMRGKIGSTEENLEAAFENEIKANTDEYPSLIKEATEEGAEAALKAFSHSRDVETGHAELYKKAMNAILGDREVEYHVCQVCGYISEESAPERCPICGAVKGKFKRVV</sequence>
<dbReference type="GO" id="GO:0005506">
    <property type="term" value="F:iron ion binding"/>
    <property type="evidence" value="ECO:0007669"/>
    <property type="project" value="InterPro"/>
</dbReference>
<accession>A0A445N234</accession>
<dbReference type="AlphaFoldDB" id="A0A445N234"/>
<evidence type="ECO:0000259" key="3">
    <source>
        <dbReference type="PROSITE" id="PS50903"/>
    </source>
</evidence>
<evidence type="ECO:0000256" key="2">
    <source>
        <dbReference type="ARBA" id="ARBA00022982"/>
    </source>
</evidence>
<proteinExistence type="predicted"/>
<dbReference type="EMBL" id="OJIN01000217">
    <property type="protein sequence ID" value="SPD75767.1"/>
    <property type="molecule type" value="Genomic_DNA"/>
</dbReference>
<evidence type="ECO:0000256" key="1">
    <source>
        <dbReference type="ARBA" id="ARBA00022448"/>
    </source>
</evidence>
<feature type="domain" description="Rubredoxin-like" evidence="3">
    <location>
        <begin position="132"/>
        <end position="165"/>
    </location>
</feature>
<dbReference type="InterPro" id="IPR024934">
    <property type="entry name" value="Rubredoxin-like_dom"/>
</dbReference>
<gene>
    <name evidence="5" type="ORF">PITCH_A720107</name>
</gene>
<dbReference type="PANTHER" id="PTHR33746:SF4">
    <property type="entry name" value="RUBRERYTHRIN"/>
    <property type="match status" value="1"/>
</dbReference>
<dbReference type="CDD" id="cd01041">
    <property type="entry name" value="Rubrerythrin"/>
    <property type="match status" value="1"/>
</dbReference>
<evidence type="ECO:0000259" key="4">
    <source>
        <dbReference type="PROSITE" id="PS50905"/>
    </source>
</evidence>
<dbReference type="Pfam" id="PF02915">
    <property type="entry name" value="Rubrerythrin"/>
    <property type="match status" value="1"/>
</dbReference>
<dbReference type="InterPro" id="IPR009078">
    <property type="entry name" value="Ferritin-like_SF"/>
</dbReference>
<dbReference type="PANTHER" id="PTHR33746">
    <property type="entry name" value="RUBRERYTHRIN"/>
    <property type="match status" value="1"/>
</dbReference>
<dbReference type="InterPro" id="IPR003251">
    <property type="entry name" value="Rr_diiron-bd_dom"/>
</dbReference>
<dbReference type="PROSITE" id="PS50905">
    <property type="entry name" value="FERRITIN_LIKE"/>
    <property type="match status" value="1"/>
</dbReference>
<protein>
    <submittedName>
        <fullName evidence="5">Rubredoxin</fullName>
    </submittedName>
</protein>
<keyword evidence="2" id="KW-0249">Electron transport</keyword>
<dbReference type="InterPro" id="IPR009040">
    <property type="entry name" value="Ferritin-like_diiron"/>
</dbReference>
<dbReference type="CDD" id="cd00729">
    <property type="entry name" value="rubredoxin_SM"/>
    <property type="match status" value="1"/>
</dbReference>
<dbReference type="InterPro" id="IPR048574">
    <property type="entry name" value="RUBY_RBDX"/>
</dbReference>
<dbReference type="SUPFAM" id="SSF47240">
    <property type="entry name" value="Ferritin-like"/>
    <property type="match status" value="1"/>
</dbReference>
<keyword evidence="1" id="KW-0813">Transport</keyword>
<dbReference type="InterPro" id="IPR052753">
    <property type="entry name" value="Rbr2/Nigerythrin"/>
</dbReference>
<dbReference type="Gene3D" id="2.20.28.10">
    <property type="match status" value="1"/>
</dbReference>
<reference evidence="5" key="1">
    <citation type="submission" date="2018-01" db="EMBL/GenBank/DDBJ databases">
        <authorList>
            <person name="Regsiter A."/>
            <person name="William W."/>
        </authorList>
    </citation>
    <scope>NUCLEOTIDE SEQUENCE</scope>
    <source>
        <strain evidence="5">TRIP AH-1</strain>
    </source>
</reference>
<organism evidence="5">
    <name type="scientific">uncultured Desulfobacterium sp</name>
    <dbReference type="NCBI Taxonomy" id="201089"/>
    <lineage>
        <taxon>Bacteria</taxon>
        <taxon>Pseudomonadati</taxon>
        <taxon>Thermodesulfobacteriota</taxon>
        <taxon>Desulfobacteria</taxon>
        <taxon>Desulfobacterales</taxon>
        <taxon>Desulfobacteriaceae</taxon>
        <taxon>Desulfobacterium</taxon>
        <taxon>environmental samples</taxon>
    </lineage>
</organism>
<dbReference type="Gene3D" id="1.20.1260.10">
    <property type="match status" value="1"/>
</dbReference>